<feature type="compositionally biased region" description="Acidic residues" evidence="1">
    <location>
        <begin position="47"/>
        <end position="61"/>
    </location>
</feature>
<dbReference type="EMBL" id="JAWQEG010001720">
    <property type="protein sequence ID" value="KAK3877121.1"/>
    <property type="molecule type" value="Genomic_DNA"/>
</dbReference>
<gene>
    <name evidence="2" type="ORF">Pcinc_018144</name>
</gene>
<sequence>MHTHTPLPKHTPSRHALYLLVIPNFRADLFPYPYDRPATPPSSIGGEGEEEGGVEGGEEGWGEGQEMEKEIE</sequence>
<keyword evidence="3" id="KW-1185">Reference proteome</keyword>
<comment type="caution">
    <text evidence="2">The sequence shown here is derived from an EMBL/GenBank/DDBJ whole genome shotgun (WGS) entry which is preliminary data.</text>
</comment>
<evidence type="ECO:0000313" key="3">
    <source>
        <dbReference type="Proteomes" id="UP001286313"/>
    </source>
</evidence>
<proteinExistence type="predicted"/>
<organism evidence="2 3">
    <name type="scientific">Petrolisthes cinctipes</name>
    <name type="common">Flat porcelain crab</name>
    <dbReference type="NCBI Taxonomy" id="88211"/>
    <lineage>
        <taxon>Eukaryota</taxon>
        <taxon>Metazoa</taxon>
        <taxon>Ecdysozoa</taxon>
        <taxon>Arthropoda</taxon>
        <taxon>Crustacea</taxon>
        <taxon>Multicrustacea</taxon>
        <taxon>Malacostraca</taxon>
        <taxon>Eumalacostraca</taxon>
        <taxon>Eucarida</taxon>
        <taxon>Decapoda</taxon>
        <taxon>Pleocyemata</taxon>
        <taxon>Anomura</taxon>
        <taxon>Galatheoidea</taxon>
        <taxon>Porcellanidae</taxon>
        <taxon>Petrolisthes</taxon>
    </lineage>
</organism>
<evidence type="ECO:0000313" key="2">
    <source>
        <dbReference type="EMBL" id="KAK3877121.1"/>
    </source>
</evidence>
<dbReference type="Proteomes" id="UP001286313">
    <property type="component" value="Unassembled WGS sequence"/>
</dbReference>
<reference evidence="2" key="1">
    <citation type="submission" date="2023-10" db="EMBL/GenBank/DDBJ databases">
        <title>Genome assemblies of two species of porcelain crab, Petrolisthes cinctipes and Petrolisthes manimaculis (Anomura: Porcellanidae).</title>
        <authorList>
            <person name="Angst P."/>
        </authorList>
    </citation>
    <scope>NUCLEOTIDE SEQUENCE</scope>
    <source>
        <strain evidence="2">PB745_01</strain>
        <tissue evidence="2">Gill</tissue>
    </source>
</reference>
<dbReference type="AlphaFoldDB" id="A0AAE1FNQ6"/>
<evidence type="ECO:0000256" key="1">
    <source>
        <dbReference type="SAM" id="MobiDB-lite"/>
    </source>
</evidence>
<accession>A0AAE1FNQ6</accession>
<name>A0AAE1FNQ6_PETCI</name>
<feature type="region of interest" description="Disordered" evidence="1">
    <location>
        <begin position="36"/>
        <end position="72"/>
    </location>
</feature>
<protein>
    <submittedName>
        <fullName evidence="2">Uncharacterized protein</fullName>
    </submittedName>
</protein>